<evidence type="ECO:0000256" key="1">
    <source>
        <dbReference type="SAM" id="MobiDB-lite"/>
    </source>
</evidence>
<dbReference type="STRING" id="188477.A0A433STQ3"/>
<feature type="domain" description="Galaxin-like repeats" evidence="2">
    <location>
        <begin position="395"/>
        <end position="518"/>
    </location>
</feature>
<keyword evidence="4" id="KW-1185">Reference proteome</keyword>
<dbReference type="OrthoDB" id="6136622at2759"/>
<dbReference type="InterPro" id="IPR055284">
    <property type="entry name" value="Galaxin-like"/>
</dbReference>
<dbReference type="PANTHER" id="PTHR34490">
    <property type="entry name" value="PROTEIN CBG12054-RELATED"/>
    <property type="match status" value="1"/>
</dbReference>
<evidence type="ECO:0000259" key="2">
    <source>
        <dbReference type="Pfam" id="PF24748"/>
    </source>
</evidence>
<dbReference type="AlphaFoldDB" id="A0A433STQ3"/>
<gene>
    <name evidence="3" type="ORF">EGW08_019572</name>
</gene>
<feature type="region of interest" description="Disordered" evidence="1">
    <location>
        <begin position="213"/>
        <end position="367"/>
    </location>
</feature>
<evidence type="ECO:0000313" key="3">
    <source>
        <dbReference type="EMBL" id="RUS72667.1"/>
    </source>
</evidence>
<organism evidence="3 4">
    <name type="scientific">Elysia chlorotica</name>
    <name type="common">Eastern emerald elysia</name>
    <name type="synonym">Sea slug</name>
    <dbReference type="NCBI Taxonomy" id="188477"/>
    <lineage>
        <taxon>Eukaryota</taxon>
        <taxon>Metazoa</taxon>
        <taxon>Spiralia</taxon>
        <taxon>Lophotrochozoa</taxon>
        <taxon>Mollusca</taxon>
        <taxon>Gastropoda</taxon>
        <taxon>Heterobranchia</taxon>
        <taxon>Euthyneura</taxon>
        <taxon>Panpulmonata</taxon>
        <taxon>Sacoglossa</taxon>
        <taxon>Placobranchoidea</taxon>
        <taxon>Plakobranchidae</taxon>
        <taxon>Elysia</taxon>
    </lineage>
</organism>
<feature type="compositionally biased region" description="Pro residues" evidence="1">
    <location>
        <begin position="328"/>
        <end position="365"/>
    </location>
</feature>
<feature type="compositionally biased region" description="Low complexity" evidence="1">
    <location>
        <begin position="217"/>
        <end position="234"/>
    </location>
</feature>
<dbReference type="InterPro" id="IPR056601">
    <property type="entry name" value="Galaxin_dom"/>
</dbReference>
<dbReference type="PANTHER" id="PTHR34490:SF1">
    <property type="entry name" value="GALAXIN-LIKE"/>
    <property type="match status" value="1"/>
</dbReference>
<name>A0A433STQ3_ELYCH</name>
<proteinExistence type="predicted"/>
<accession>A0A433STQ3</accession>
<dbReference type="EMBL" id="RQTK01001035">
    <property type="protein sequence ID" value="RUS72667.1"/>
    <property type="molecule type" value="Genomic_DNA"/>
</dbReference>
<feature type="compositionally biased region" description="Pro residues" evidence="1">
    <location>
        <begin position="305"/>
        <end position="318"/>
    </location>
</feature>
<sequence length="531" mass="59489">MVTSFNRLIIPGPAQQTSYDRPAWRSTPASFQQTHLQTNRFPNTRYQQPPQIQAQQQRNYPYLAQQQFRQPQNSYMYNTNTNYRPQAPLNIQKLVVQHPTEQAPASTQSNSQYHQLQQIINAGRYSMMPRSEPPTPQAVKQSRQSEFLTQFIGKTPGTNPHTPQSNTNTQQLLASFTAPRNPAASRGMDKHTVNSYIRALQTLQRQFKQMFPLPTASSSNSNNNMFQQPRQQSQPQPPPQPPQIQPTAPQRPTPPNAPQPMPAWPPKPPQSPAPFQKTQFSKPQEVPYRTAPAPLPPQQQQQQPRLPPQPPQFPPPPRYQSQLEYRPLQPPQKPPPPPARFEPSGGPRPLPPNSASPFVLDPPAPVNKEPAAAAAPAAMPSYQHMQYGECTVAYSRDQLCCDGIMNNKPKQPGTWGCCGTMVFDMSTHICCDKMPVPNPGNRLKCCKKGPFDPSRQMCCGESVKPRPPNRPDVDCCGKHMYNPTTHLCCEEGNTYLRSPTSQCCGKNTFQPAFQQCCFGDAMPKGMTCVAR</sequence>
<dbReference type="Pfam" id="PF24748">
    <property type="entry name" value="Galaxin_repeat"/>
    <property type="match status" value="1"/>
</dbReference>
<dbReference type="Proteomes" id="UP000271974">
    <property type="component" value="Unassembled WGS sequence"/>
</dbReference>
<feature type="compositionally biased region" description="Pro residues" evidence="1">
    <location>
        <begin position="235"/>
        <end position="272"/>
    </location>
</feature>
<comment type="caution">
    <text evidence="3">The sequence shown here is derived from an EMBL/GenBank/DDBJ whole genome shotgun (WGS) entry which is preliminary data.</text>
</comment>
<evidence type="ECO:0000313" key="4">
    <source>
        <dbReference type="Proteomes" id="UP000271974"/>
    </source>
</evidence>
<reference evidence="3 4" key="1">
    <citation type="submission" date="2019-01" db="EMBL/GenBank/DDBJ databases">
        <title>A draft genome assembly of the solar-powered sea slug Elysia chlorotica.</title>
        <authorList>
            <person name="Cai H."/>
            <person name="Li Q."/>
            <person name="Fang X."/>
            <person name="Li J."/>
            <person name="Curtis N.E."/>
            <person name="Altenburger A."/>
            <person name="Shibata T."/>
            <person name="Feng M."/>
            <person name="Maeda T."/>
            <person name="Schwartz J.A."/>
            <person name="Shigenobu S."/>
            <person name="Lundholm N."/>
            <person name="Nishiyama T."/>
            <person name="Yang H."/>
            <person name="Hasebe M."/>
            <person name="Li S."/>
            <person name="Pierce S.K."/>
            <person name="Wang J."/>
        </authorList>
    </citation>
    <scope>NUCLEOTIDE SEQUENCE [LARGE SCALE GENOMIC DNA]</scope>
    <source>
        <strain evidence="3">EC2010</strain>
        <tissue evidence="3">Whole organism of an adult</tissue>
    </source>
</reference>
<protein>
    <recommendedName>
        <fullName evidence="2">Galaxin-like repeats domain-containing protein</fullName>
    </recommendedName>
</protein>